<evidence type="ECO:0000256" key="1">
    <source>
        <dbReference type="SAM" id="Phobius"/>
    </source>
</evidence>
<reference evidence="2" key="1">
    <citation type="submission" date="2024-05" db="EMBL/GenBank/DDBJ databases">
        <authorList>
            <person name="Kim S."/>
            <person name="Heo J."/>
            <person name="Choi H."/>
            <person name="Choi Y."/>
            <person name="Kwon S.-W."/>
            <person name="Kim Y."/>
        </authorList>
    </citation>
    <scope>NUCLEOTIDE SEQUENCE</scope>
    <source>
        <strain evidence="2">KACC 23698</strain>
    </source>
</reference>
<dbReference type="RefSeq" id="WP_406857232.1">
    <property type="nucleotide sequence ID" value="NZ_CP157484.1"/>
</dbReference>
<keyword evidence="1" id="KW-0812">Transmembrane</keyword>
<accession>A0AAU7JJH2</accession>
<proteinExistence type="predicted"/>
<dbReference type="EMBL" id="CP157484">
    <property type="protein sequence ID" value="XBO40375.1"/>
    <property type="molecule type" value="Genomic_DNA"/>
</dbReference>
<name>A0AAU7JJH2_9HYPH</name>
<sequence>MSIKLWMASWIVKTSRVLEKREYDRASQLLRDTARRITRTTRTHAAGSKRSRPWGLTHLQVFLILALLTLIIINVREP</sequence>
<gene>
    <name evidence="2" type="ORF">ABEG18_06255</name>
</gene>
<evidence type="ECO:0000313" key="2">
    <source>
        <dbReference type="EMBL" id="XBO40375.1"/>
    </source>
</evidence>
<organism evidence="2">
    <name type="scientific">Alsobacter sp. KACC 23698</name>
    <dbReference type="NCBI Taxonomy" id="3149229"/>
    <lineage>
        <taxon>Bacteria</taxon>
        <taxon>Pseudomonadati</taxon>
        <taxon>Pseudomonadota</taxon>
        <taxon>Alphaproteobacteria</taxon>
        <taxon>Hyphomicrobiales</taxon>
        <taxon>Alsobacteraceae</taxon>
        <taxon>Alsobacter</taxon>
    </lineage>
</organism>
<keyword evidence="1" id="KW-1133">Transmembrane helix</keyword>
<dbReference type="AlphaFoldDB" id="A0AAU7JJH2"/>
<keyword evidence="1" id="KW-0472">Membrane</keyword>
<protein>
    <submittedName>
        <fullName evidence="2">Uncharacterized protein</fullName>
    </submittedName>
</protein>
<feature type="transmembrane region" description="Helical" evidence="1">
    <location>
        <begin position="56"/>
        <end position="75"/>
    </location>
</feature>